<proteinExistence type="predicted"/>
<accession>A0A7X0RS59</accession>
<keyword evidence="3" id="KW-1185">Reference proteome</keyword>
<dbReference type="AlphaFoldDB" id="A0A7X0RS59"/>
<dbReference type="RefSeq" id="WP_185142755.1">
    <property type="nucleotide sequence ID" value="NZ_JACJVP010000019.1"/>
</dbReference>
<comment type="caution">
    <text evidence="2">The sequence shown here is derived from an EMBL/GenBank/DDBJ whole genome shotgun (WGS) entry which is preliminary data.</text>
</comment>
<evidence type="ECO:0000313" key="3">
    <source>
        <dbReference type="Proteomes" id="UP000547209"/>
    </source>
</evidence>
<reference evidence="2 3" key="1">
    <citation type="submission" date="2020-08" db="EMBL/GenBank/DDBJ databases">
        <title>Cohnella phylogeny.</title>
        <authorList>
            <person name="Dunlap C."/>
        </authorList>
    </citation>
    <scope>NUCLEOTIDE SEQUENCE [LARGE SCALE GENOMIC DNA]</scope>
    <source>
        <strain evidence="2 3">DSM 28246</strain>
    </source>
</reference>
<feature type="signal peptide" evidence="1">
    <location>
        <begin position="1"/>
        <end position="28"/>
    </location>
</feature>
<protein>
    <submittedName>
        <fullName evidence="2">Uncharacterized protein</fullName>
    </submittedName>
</protein>
<sequence length="958" mass="103860">MKNGLVKLLLAALAITLLPMTGPGKKAAAAATITQDTTNKKVTMSGSRYSLVFDYNAQARVSSLVVDGKQTLDTSTGSGIFTGIYNGSWVTTQGGIATPSVNVNMTTKVVTASISTSAANETWTFTVTDANVSLKIDRTFKANMTVWEQGMPIINWEDHAFEQMRWPGDGGNFPIGGTLLNKQRKWLGTDAGFDSNIRVSKEQISYTMLNPSTSLALSVTGTSNRSGLDRGAATEVRRVVTQASPTVRALRMFTVVSATDLQYATGTPLGYSTDDCTGRMRCDGASIFSPIAVTNGQTDSVTLTFVPDTLSIYYDLGILYGVDQQALSYAINNYARWMMQDKKRGASAEASVMKSEVPPLEMQWIGQLIEIFGSPEAVTAYKYGLENIRDYLIESGTGQVLCCRPGSATSYNWGTGYRDQASGYALGVAKAYALDGQASWLQTMKASVESGLDYAIGYQIDPVTNLVTNMNNTSDTIYSNDYWESSTGTYNGYASALLYDALLQWANLERNVLGNTPKAATYESVAATLKTNFNKDFTAGGLWSPITQSFLYGSGNQDVRHLPTQAAVLKSDIVTNERKAQIVAGVESEVYANKANHHFMNYRDLYIAGTTAPSCGKGAENGGWYGVPEGDFFAGYPALNDRTKIPVYEGNFLNRYYGDGLYDSSAWHRDNPYQGCGFEYWFPTHVMPVWGLYAYGYGFQPQYDELILAPFISSEMSGSVVKYTWRSQPLTVTYNSQTSFTVNAPSLPTDIRIRFLNQTPGSSHTVLANDSPVTVTADANGNVDAIMSVSGTRTYECTTCTINNPGTGGTSFVTAVQPNEASLRTDVTEQVGFKFTIGSTPITVTQLGRMYHAGNNKVHTVKLVDPSGKVIATASVDMNQGAPDSLGFKYGGITPVTLNPNTSYYIYSLEIQYGDNWYNNTAFVSTTSAASVDNASYGDRIVNGSAGNTYGAVNFKYQ</sequence>
<evidence type="ECO:0000256" key="1">
    <source>
        <dbReference type="SAM" id="SignalP"/>
    </source>
</evidence>
<dbReference type="EMBL" id="JACJVP010000019">
    <property type="protein sequence ID" value="MBB6671269.1"/>
    <property type="molecule type" value="Genomic_DNA"/>
</dbReference>
<dbReference type="InterPro" id="IPR012341">
    <property type="entry name" value="6hp_glycosidase-like_sf"/>
</dbReference>
<organism evidence="2 3">
    <name type="scientific">Cohnella nanjingensis</name>
    <dbReference type="NCBI Taxonomy" id="1387779"/>
    <lineage>
        <taxon>Bacteria</taxon>
        <taxon>Bacillati</taxon>
        <taxon>Bacillota</taxon>
        <taxon>Bacilli</taxon>
        <taxon>Bacillales</taxon>
        <taxon>Paenibacillaceae</taxon>
        <taxon>Cohnella</taxon>
    </lineage>
</organism>
<dbReference type="Proteomes" id="UP000547209">
    <property type="component" value="Unassembled WGS sequence"/>
</dbReference>
<dbReference type="Gene3D" id="1.50.10.10">
    <property type="match status" value="1"/>
</dbReference>
<gene>
    <name evidence="2" type="ORF">H7C19_11330</name>
</gene>
<dbReference type="SUPFAM" id="SSF48208">
    <property type="entry name" value="Six-hairpin glycosidases"/>
    <property type="match status" value="1"/>
</dbReference>
<feature type="chain" id="PRO_5030719810" evidence="1">
    <location>
        <begin position="29"/>
        <end position="958"/>
    </location>
</feature>
<keyword evidence="1" id="KW-0732">Signal</keyword>
<evidence type="ECO:0000313" key="2">
    <source>
        <dbReference type="EMBL" id="MBB6671269.1"/>
    </source>
</evidence>
<name>A0A7X0RS59_9BACL</name>
<dbReference type="InterPro" id="IPR008928">
    <property type="entry name" value="6-hairpin_glycosidase_sf"/>
</dbReference>
<dbReference type="GO" id="GO:0005975">
    <property type="term" value="P:carbohydrate metabolic process"/>
    <property type="evidence" value="ECO:0007669"/>
    <property type="project" value="InterPro"/>
</dbReference>